<evidence type="ECO:0000313" key="2">
    <source>
        <dbReference type="EMBL" id="KFI70449.1"/>
    </source>
</evidence>
<proteinExistence type="predicted"/>
<dbReference type="EMBL" id="JGZC01000006">
    <property type="protein sequence ID" value="KFI70449.1"/>
    <property type="molecule type" value="Genomic_DNA"/>
</dbReference>
<comment type="caution">
    <text evidence="2">The sequence shown here is derived from an EMBL/GenBank/DDBJ whole genome shotgun (WGS) entry which is preliminary data.</text>
</comment>
<name>A0A087BHE9_9BIFI</name>
<protein>
    <submittedName>
        <fullName evidence="2">Uncharacterized protein</fullName>
    </submittedName>
</protein>
<accession>A0A087BHE9</accession>
<organism evidence="2 3">
    <name type="scientific">Bifidobacterium merycicum</name>
    <dbReference type="NCBI Taxonomy" id="78345"/>
    <lineage>
        <taxon>Bacteria</taxon>
        <taxon>Bacillati</taxon>
        <taxon>Actinomycetota</taxon>
        <taxon>Actinomycetes</taxon>
        <taxon>Bifidobacteriales</taxon>
        <taxon>Bifidobacteriaceae</taxon>
        <taxon>Bifidobacterium</taxon>
    </lineage>
</organism>
<feature type="compositionally biased region" description="Gly residues" evidence="1">
    <location>
        <begin position="211"/>
        <end position="220"/>
    </location>
</feature>
<keyword evidence="3" id="KW-1185">Reference proteome</keyword>
<gene>
    <name evidence="2" type="ORF">BMERY_0946</name>
</gene>
<sequence length="249" mass="27605">MRTKCFGGEAVMAGKAKPFSKQTQRYLRTLPAVDAVTATRIYYTDEFRREVMRRYDAGIVLAPSSVRMGSIPKSLDTNVSNAPLPDGRMVRPHFISPMTTMPISTIRVTRSSFRRPFALSSLSSTYGSSSSVYVSLNGISVRVIRNNRLMGVNNHVLMRKSIYEMFFPSILLMETYCRIGMLDIIWPYAVSLTDGAYSGRRCSRPCRAGQGAPGTGGRSPAGGRRRNMRHAVPIRSCTVRGANGDEDFP</sequence>
<reference evidence="2 3" key="1">
    <citation type="submission" date="2014-03" db="EMBL/GenBank/DDBJ databases">
        <title>Genomics of Bifidobacteria.</title>
        <authorList>
            <person name="Ventura M."/>
            <person name="Milani C."/>
            <person name="Lugli G.A."/>
        </authorList>
    </citation>
    <scope>NUCLEOTIDE SEQUENCE [LARGE SCALE GENOMIC DNA]</scope>
    <source>
        <strain evidence="2 3">LMG 11341</strain>
    </source>
</reference>
<evidence type="ECO:0000256" key="1">
    <source>
        <dbReference type="SAM" id="MobiDB-lite"/>
    </source>
</evidence>
<evidence type="ECO:0000313" key="3">
    <source>
        <dbReference type="Proteomes" id="UP000029060"/>
    </source>
</evidence>
<dbReference type="Proteomes" id="UP000029060">
    <property type="component" value="Unassembled WGS sequence"/>
</dbReference>
<feature type="region of interest" description="Disordered" evidence="1">
    <location>
        <begin position="204"/>
        <end position="227"/>
    </location>
</feature>
<dbReference type="AlphaFoldDB" id="A0A087BHE9"/>